<evidence type="ECO:0000256" key="3">
    <source>
        <dbReference type="PROSITE-ProRule" id="PRU00221"/>
    </source>
</evidence>
<dbReference type="Pfam" id="PF23393">
    <property type="entry name" value="Beta-prop_WDR90_POC16_2nd"/>
    <property type="match status" value="1"/>
</dbReference>
<evidence type="ECO:0000313" key="8">
    <source>
        <dbReference type="EMBL" id="CAF1091359.1"/>
    </source>
</evidence>
<dbReference type="Proteomes" id="UP000663855">
    <property type="component" value="Unassembled WGS sequence"/>
</dbReference>
<dbReference type="Pfam" id="PF23342">
    <property type="entry name" value="WDR90_beta-prop_4th"/>
    <property type="match status" value="1"/>
</dbReference>
<evidence type="ECO:0000256" key="1">
    <source>
        <dbReference type="ARBA" id="ARBA00022574"/>
    </source>
</evidence>
<comment type="caution">
    <text evidence="8">The sequence shown here is derived from an EMBL/GenBank/DDBJ whole genome shotgun (WGS) entry which is preliminary data.</text>
</comment>
<evidence type="ECO:0008006" key="10">
    <source>
        <dbReference type="Google" id="ProtNLM"/>
    </source>
</evidence>
<dbReference type="SMART" id="SM00320">
    <property type="entry name" value="WD40"/>
    <property type="match status" value="20"/>
</dbReference>
<dbReference type="SUPFAM" id="SSF50978">
    <property type="entry name" value="WD40 repeat-like"/>
    <property type="match status" value="2"/>
</dbReference>
<name>A0A814NGR4_9BILA</name>
<dbReference type="PROSITE" id="PS50082">
    <property type="entry name" value="WD_REPEATS_2"/>
    <property type="match status" value="2"/>
</dbReference>
<dbReference type="SUPFAM" id="SSF50998">
    <property type="entry name" value="Quinoprotein alcohol dehydrogenase-like"/>
    <property type="match status" value="1"/>
</dbReference>
<organism evidence="8 9">
    <name type="scientific">Rotaria magnacalcarata</name>
    <dbReference type="NCBI Taxonomy" id="392030"/>
    <lineage>
        <taxon>Eukaryota</taxon>
        <taxon>Metazoa</taxon>
        <taxon>Spiralia</taxon>
        <taxon>Gnathifera</taxon>
        <taxon>Rotifera</taxon>
        <taxon>Eurotatoria</taxon>
        <taxon>Bdelloidea</taxon>
        <taxon>Philodinida</taxon>
        <taxon>Philodinidae</taxon>
        <taxon>Rotaria</taxon>
    </lineage>
</organism>
<dbReference type="InterPro" id="IPR011047">
    <property type="entry name" value="Quinoprotein_ADH-like_sf"/>
</dbReference>
<evidence type="ECO:0000259" key="7">
    <source>
        <dbReference type="Pfam" id="PF23393"/>
    </source>
</evidence>
<reference evidence="8" key="1">
    <citation type="submission" date="2021-02" db="EMBL/GenBank/DDBJ databases">
        <authorList>
            <person name="Nowell W R."/>
        </authorList>
    </citation>
    <scope>NUCLEOTIDE SEQUENCE</scope>
</reference>
<dbReference type="InterPro" id="IPR015943">
    <property type="entry name" value="WD40/YVTN_repeat-like_dom_sf"/>
</dbReference>
<dbReference type="InterPro" id="IPR001680">
    <property type="entry name" value="WD40_rpt"/>
</dbReference>
<evidence type="ECO:0000313" key="9">
    <source>
        <dbReference type="Proteomes" id="UP000663855"/>
    </source>
</evidence>
<dbReference type="InterPro" id="IPR050630">
    <property type="entry name" value="WD_repeat_EMAP"/>
</dbReference>
<keyword evidence="1 3" id="KW-0853">WD repeat</keyword>
<dbReference type="PROSITE" id="PS50294">
    <property type="entry name" value="WD_REPEATS_REGION"/>
    <property type="match status" value="1"/>
</dbReference>
<keyword evidence="2" id="KW-0677">Repeat</keyword>
<protein>
    <recommendedName>
        <fullName evidence="10">WD repeat-containing protein 90</fullName>
    </recommendedName>
</protein>
<dbReference type="GO" id="GO:0005814">
    <property type="term" value="C:centriole"/>
    <property type="evidence" value="ECO:0007669"/>
    <property type="project" value="TreeGrafter"/>
</dbReference>
<dbReference type="PANTHER" id="PTHR13720:SF24">
    <property type="entry name" value="WD REPEAT-CONTAINING PROTEIN 90"/>
    <property type="match status" value="1"/>
</dbReference>
<proteinExistence type="predicted"/>
<evidence type="ECO:0000256" key="2">
    <source>
        <dbReference type="ARBA" id="ARBA00022737"/>
    </source>
</evidence>
<feature type="domain" description="WDR90 4th beta-propeller" evidence="6">
    <location>
        <begin position="1508"/>
        <end position="1800"/>
    </location>
</feature>
<dbReference type="InterPro" id="IPR036322">
    <property type="entry name" value="WD40_repeat_dom_sf"/>
</dbReference>
<evidence type="ECO:0000256" key="4">
    <source>
        <dbReference type="SAM" id="MobiDB-lite"/>
    </source>
</evidence>
<dbReference type="InterPro" id="IPR055440">
    <property type="entry name" value="Beta-prop_WDR90_4th"/>
</dbReference>
<evidence type="ECO:0000259" key="5">
    <source>
        <dbReference type="Pfam" id="PF05018"/>
    </source>
</evidence>
<dbReference type="InterPro" id="IPR055441">
    <property type="entry name" value="Beta-prop_WDR90_POC16_2nd"/>
</dbReference>
<feature type="domain" description="WDR90/POC16 second beta-propeller" evidence="7">
    <location>
        <begin position="730"/>
        <end position="1012"/>
    </location>
</feature>
<sequence length="1803" mass="204244">MSSSSWQHPFVNIFKHFDINSAKKCVKNGDVSTFIDRDLKSIVYRIRGLVPANNYIQFPSESLNQSLCLTGRLYYLLFRPMFDKCFCIHIDILTYEKHLIRISLSNLYRELKVTQASIQFPYMTTGTDIHWSVLCLDLHTILLTYMTNEHYHMIKSFQLCGNMFVKNCFTSQFLYEPGIDSDTAKRTGLTRAGIRSLPRELSFPMDKSQSWHDRYDFIMFPNTTSSVGKNPNEPFDKVGNVRLPTPKKLKTNESNEIDHDELLPLTAQTTLVNGKLSRSITDLSLITNRSVAPGDLQLNWRTYNNPVDRFPLLPIINDSSTSSPNNDGIHLFVNPESSKQSSSSSIADNSDYDLTLTMDHTQQSHNHSTLLPDPILRLQTVIGLTSSFNNFLWTHDGNYVIYSANAIVVQMHIETQQQWFFIGHTDKISSIAFNSNSSLLATIQTGLNVELNDNLIFSLLAILRLWKFESRRCISAIRVPNTHDLHALDFSNGTSSSSSSLVVAGHDEQTHTVICVYNVLNVSKYSIELTCRATTNVSITHIRFIPYDTTKFVSIGLDKICLWRIRNGNDLKSINILTNDTDRFEYTDLQFQQLSNHKLNEVIAYVATKTGQILELLYDERRVIRIHHLSDKVTMSKGSAFSISALTCTNNFFITGSTDGYIRVWSIDFSQVYIEAKYDRTICGLVSSYDQTRIFIVTVSGSMNILNLVTKLHSNLTRTHTKFISDIDYDDTKKQLISAGQDGTIRIWCFQTGKQLSEFTSEREIPLAVAYAPNRKICACGFNNGTIKIFDLNTSIILYQVKHHNVSVTGLLYSHNGSYLLSSDEQGDLCLSDATDSYKLYKTIVKAIIRSEKGSIPLSLSADGKYAVYIGPTEFIVTIIETNSLNETLRIDINDCTLISSDAALFARFTPTRYLYVATVKFKLLKFDSYTGKLLQIIDNVHKRSFDSLALSSNGRYLITGGDGMLKFWDADMKLDKNFQNFICHSGPIRKIFFTDDNMHVVSIGDSLLIWNVLAWNTSRPTMPKKNIFSDAQCIVSPQLMMTKILENTIVRSSSDQSKNSSELFQCSQQKNESNARPITRSLSNLEIGKTVTMFQEEKKIINQKLLTKQTGNDNIPSPPSIRRHFVQRTNHSQLAKKRYIAPKNQESLKLQAIIGYNGNGRENLVWHANTGFYAYTVGCHVIVEDLTTNHQTILTGKGHTEEISTITLSHDATMLVSAQCSISIKKEEPQTRVIVWDTKTLRHKTSFNVSARSIQSMTFSKDDHFLATVGNYRKSIVTIWYANHFTRLVNWQDENSSFYINCLAWNPIRMNDFCLGGTNGGVRFCTINEQTDDANLRLQVVQGQIPILLHEHSKPSFDVTACIYLTSIVNLVLCATNNGFITCWNSRLCLCVLHWKADSSEICYLITTKYKLLTGSSTGCLKLWDIESLETNLGQSDSIDSNHGLKLQDEFQLDDGIISGSFDNTFDMGIIGTLCGSIWYICWTTDRSKTRLVASHTNQITGLIPIEDTHIVTSSTDGTIRIFQLDDRNEILRFNTNGLEVTCLTSWDNSMIRSIVAGYNDGTVRVFSLLHEQMQLKLQPHTSSITTIHIPLHTMVCLSGALDGSVAISNLTQGTILRVLNEHHGLASICTIDSKRSLDNNFYTWLITSHDQRVSLWKSNQQFEICSLVDWLMFSKADTKNHWQSSPPCLARFIETNLILFTGYDKNQSIGIYDIGTKQIIRTIAINQWCSCFDFSTMRDKNSLIAIGTKDRLIQLRDYTQETFQDFIGNNDSVSNIKFNKSNDLLITTSSNEILVWKIIFK</sequence>
<gene>
    <name evidence="8" type="ORF">CJN711_LOCUS6683</name>
</gene>
<dbReference type="InterPro" id="IPR007714">
    <property type="entry name" value="CFA20_dom"/>
</dbReference>
<feature type="region of interest" description="Disordered" evidence="4">
    <location>
        <begin position="229"/>
        <end position="248"/>
    </location>
</feature>
<dbReference type="EMBL" id="CAJNOV010002171">
    <property type="protein sequence ID" value="CAF1091359.1"/>
    <property type="molecule type" value="Genomic_DNA"/>
</dbReference>
<dbReference type="Pfam" id="PF05018">
    <property type="entry name" value="CFA20_dom"/>
    <property type="match status" value="1"/>
</dbReference>
<feature type="domain" description="CFA20" evidence="5">
    <location>
        <begin position="1"/>
        <end position="176"/>
    </location>
</feature>
<accession>A0A814NGR4</accession>
<dbReference type="PANTHER" id="PTHR13720">
    <property type="entry name" value="WD-40 REPEAT PROTEIN"/>
    <property type="match status" value="1"/>
</dbReference>
<feature type="repeat" description="WD" evidence="3">
    <location>
        <begin position="650"/>
        <end position="675"/>
    </location>
</feature>
<dbReference type="Pfam" id="PF00400">
    <property type="entry name" value="WD40"/>
    <property type="match status" value="2"/>
</dbReference>
<dbReference type="Gene3D" id="2.130.10.10">
    <property type="entry name" value="YVTN repeat-like/Quinoprotein amine dehydrogenase"/>
    <property type="match status" value="6"/>
</dbReference>
<evidence type="ECO:0000259" key="6">
    <source>
        <dbReference type="Pfam" id="PF23342"/>
    </source>
</evidence>
<feature type="repeat" description="WD" evidence="3">
    <location>
        <begin position="717"/>
        <end position="758"/>
    </location>
</feature>